<gene>
    <name evidence="1" type="ORF">I5L79_01840</name>
</gene>
<name>A0ABS0KWN5_9BACT</name>
<comment type="caution">
    <text evidence="1">The sequence shown here is derived from an EMBL/GenBank/DDBJ whole genome shotgun (WGS) entry which is preliminary data.</text>
</comment>
<dbReference type="Proteomes" id="UP000601099">
    <property type="component" value="Unassembled WGS sequence"/>
</dbReference>
<evidence type="ECO:0000313" key="1">
    <source>
        <dbReference type="EMBL" id="MBG8552266.1"/>
    </source>
</evidence>
<dbReference type="SUPFAM" id="SSF48371">
    <property type="entry name" value="ARM repeat"/>
    <property type="match status" value="1"/>
</dbReference>
<evidence type="ECO:0000313" key="2">
    <source>
        <dbReference type="Proteomes" id="UP000601099"/>
    </source>
</evidence>
<protein>
    <submittedName>
        <fullName evidence="1">DNA alkylation repair protein</fullName>
    </submittedName>
</protein>
<dbReference type="PANTHER" id="PTHR34070:SF1">
    <property type="entry name" value="DNA ALKYLATION REPAIR PROTEIN"/>
    <property type="match status" value="1"/>
</dbReference>
<organism evidence="1 2">
    <name type="scientific">Hymenobacter guriensis</name>
    <dbReference type="NCBI Taxonomy" id="2793065"/>
    <lineage>
        <taxon>Bacteria</taxon>
        <taxon>Pseudomonadati</taxon>
        <taxon>Bacteroidota</taxon>
        <taxon>Cytophagia</taxon>
        <taxon>Cytophagales</taxon>
        <taxon>Hymenobacteraceae</taxon>
        <taxon>Hymenobacter</taxon>
    </lineage>
</organism>
<reference evidence="1 2" key="1">
    <citation type="submission" date="2020-11" db="EMBL/GenBank/DDBJ databases">
        <title>Hymenobacter sp.</title>
        <authorList>
            <person name="Kim M.K."/>
        </authorList>
    </citation>
    <scope>NUCLEOTIDE SEQUENCE [LARGE SCALE GENOMIC DNA]</scope>
    <source>
        <strain evidence="1 2">BT594</strain>
    </source>
</reference>
<dbReference type="RefSeq" id="WP_196953306.1">
    <property type="nucleotide sequence ID" value="NZ_JADWYK010000001.1"/>
</dbReference>
<dbReference type="CDD" id="cd06561">
    <property type="entry name" value="AlkD_like"/>
    <property type="match status" value="1"/>
</dbReference>
<dbReference type="Pfam" id="PF08713">
    <property type="entry name" value="DNA_alkylation"/>
    <property type="match status" value="1"/>
</dbReference>
<dbReference type="InterPro" id="IPR016024">
    <property type="entry name" value="ARM-type_fold"/>
</dbReference>
<proteinExistence type="predicted"/>
<dbReference type="EMBL" id="JADWYK010000001">
    <property type="protein sequence ID" value="MBG8552266.1"/>
    <property type="molecule type" value="Genomic_DNA"/>
</dbReference>
<keyword evidence="2" id="KW-1185">Reference proteome</keyword>
<sequence>MATTLTASDLLTRIHALADPARAAAVARFFKTGPGQYGEGDQFLGLPMPQQRQLAREFRSLALPEVEQLLQNPWHDCRSVGLIIWTLQFAKAGPVGRQAIYERYLQNRQFINNWDLVDITCPTIVGGYLLTQDRAPLYELAAETHLWSQRMSIVSTLAFIRQSQFADTFALAEQLLSHPHDLIHKATGWMLREVGKRNEDALEEFLADHAPQMPRTMLRYAIEKLPPTQRHYHLQAKKKAR</sequence>
<accession>A0ABS0KWN5</accession>
<dbReference type="InterPro" id="IPR014825">
    <property type="entry name" value="DNA_alkylation"/>
</dbReference>
<dbReference type="Gene3D" id="1.25.10.90">
    <property type="match status" value="1"/>
</dbReference>
<dbReference type="PANTHER" id="PTHR34070">
    <property type="entry name" value="ARMADILLO-TYPE FOLD"/>
    <property type="match status" value="1"/>
</dbReference>